<dbReference type="Proteomes" id="UP001642409">
    <property type="component" value="Unassembled WGS sequence"/>
</dbReference>
<dbReference type="Gene3D" id="3.80.10.10">
    <property type="entry name" value="Ribonuclease Inhibitor"/>
    <property type="match status" value="2"/>
</dbReference>
<evidence type="ECO:0000256" key="4">
    <source>
        <dbReference type="ARBA" id="ARBA00023136"/>
    </source>
</evidence>
<comment type="subcellular location">
    <subcellularLocation>
        <location evidence="1">Membrane</location>
    </subcellularLocation>
</comment>
<dbReference type="GO" id="GO:0016020">
    <property type="term" value="C:membrane"/>
    <property type="evidence" value="ECO:0007669"/>
    <property type="project" value="UniProtKB-SubCell"/>
</dbReference>
<dbReference type="FunFam" id="3.80.10.10:FF:000400">
    <property type="entry name" value="Nuclear pore complex protein NUP107"/>
    <property type="match status" value="1"/>
</dbReference>
<name>A0AA86QAB6_9EUKA</name>
<evidence type="ECO:0000313" key="8">
    <source>
        <dbReference type="Proteomes" id="UP001642409"/>
    </source>
</evidence>
<organism evidence="6">
    <name type="scientific">Hexamita inflata</name>
    <dbReference type="NCBI Taxonomy" id="28002"/>
    <lineage>
        <taxon>Eukaryota</taxon>
        <taxon>Metamonada</taxon>
        <taxon>Diplomonadida</taxon>
        <taxon>Hexamitidae</taxon>
        <taxon>Hexamitinae</taxon>
        <taxon>Hexamita</taxon>
    </lineage>
</organism>
<evidence type="ECO:0000259" key="5">
    <source>
        <dbReference type="Pfam" id="PF23598"/>
    </source>
</evidence>
<dbReference type="EMBL" id="CATOUU010000846">
    <property type="protein sequence ID" value="CAI9954293.1"/>
    <property type="molecule type" value="Genomic_DNA"/>
</dbReference>
<evidence type="ECO:0000256" key="1">
    <source>
        <dbReference type="ARBA" id="ARBA00004370"/>
    </source>
</evidence>
<dbReference type="InterPro" id="IPR032675">
    <property type="entry name" value="LRR_dom_sf"/>
</dbReference>
<keyword evidence="3" id="KW-0677">Repeat</keyword>
<feature type="domain" description="Disease resistance R13L4/SHOC-2-like LRR" evidence="5">
    <location>
        <begin position="58"/>
        <end position="181"/>
    </location>
</feature>
<dbReference type="Pfam" id="PF23598">
    <property type="entry name" value="LRR_14"/>
    <property type="match status" value="1"/>
</dbReference>
<dbReference type="PANTHER" id="PTHR48057:SF7">
    <property type="entry name" value="LEUCINE-RICH REPEAT SERINE_THREONINE-PROTEIN KINASE 1"/>
    <property type="match status" value="1"/>
</dbReference>
<reference evidence="6" key="1">
    <citation type="submission" date="2023-06" db="EMBL/GenBank/DDBJ databases">
        <authorList>
            <person name="Kurt Z."/>
        </authorList>
    </citation>
    <scope>NUCLEOTIDE SEQUENCE</scope>
</reference>
<dbReference type="AlphaFoldDB" id="A0AA86QAB6"/>
<keyword evidence="8" id="KW-1185">Reference proteome</keyword>
<sequence>MLSIALAFQQCTTERDALMAIFNTNGGILWTGAGLWGTGAPVCSWQGVTCQNSVVVGLDLSGFGLTGILTPDIQCLKFLKSLHLNNNSLASEIPTALCALQNLQYFQANSAGFTGVIPACVCTMQHIMYFYVDNNTLSGQIPTCVGNMTYLREMHLKCNSLNGTIPTGFETLVYLTELRVNCNVNLNCSSALSTKSNFIFICGDIDCQDCIISGNSCPLYIDIPNCPRYVPIA</sequence>
<comment type="caution">
    <text evidence="6">The sequence shown here is derived from an EMBL/GenBank/DDBJ whole genome shotgun (WGS) entry which is preliminary data.</text>
</comment>
<dbReference type="PANTHER" id="PTHR48057">
    <property type="entry name" value="LEUCINE-RICH REPEAT SERINE/THREONINE-PROTEIN KINASE 1"/>
    <property type="match status" value="1"/>
</dbReference>
<keyword evidence="2" id="KW-0732">Signal</keyword>
<dbReference type="SUPFAM" id="SSF52058">
    <property type="entry name" value="L domain-like"/>
    <property type="match status" value="1"/>
</dbReference>
<evidence type="ECO:0000313" key="6">
    <source>
        <dbReference type="EMBL" id="CAI9954293.1"/>
    </source>
</evidence>
<evidence type="ECO:0000256" key="2">
    <source>
        <dbReference type="ARBA" id="ARBA00022729"/>
    </source>
</evidence>
<proteinExistence type="predicted"/>
<evidence type="ECO:0000256" key="3">
    <source>
        <dbReference type="ARBA" id="ARBA00022737"/>
    </source>
</evidence>
<evidence type="ECO:0000313" key="7">
    <source>
        <dbReference type="EMBL" id="CAL6095418.1"/>
    </source>
</evidence>
<protein>
    <submittedName>
        <fullName evidence="6">Cyst wall protein</fullName>
    </submittedName>
    <submittedName>
        <fullName evidence="7">Cyst_wall protein</fullName>
    </submittedName>
</protein>
<dbReference type="EMBL" id="CAXDID020000475">
    <property type="protein sequence ID" value="CAL6095418.1"/>
    <property type="molecule type" value="Genomic_DNA"/>
</dbReference>
<dbReference type="InterPro" id="IPR052595">
    <property type="entry name" value="LRRC69/RLP"/>
</dbReference>
<dbReference type="InterPro" id="IPR055414">
    <property type="entry name" value="LRR_R13L4/SHOC2-like"/>
</dbReference>
<gene>
    <name evidence="6" type="ORF">HINF_LOCUS41938</name>
    <name evidence="7" type="ORF">HINF_LOCUS67940</name>
</gene>
<accession>A0AA86QAB6</accession>
<keyword evidence="4" id="KW-0472">Membrane</keyword>
<reference evidence="7 8" key="2">
    <citation type="submission" date="2024-07" db="EMBL/GenBank/DDBJ databases">
        <authorList>
            <person name="Akdeniz Z."/>
        </authorList>
    </citation>
    <scope>NUCLEOTIDE SEQUENCE [LARGE SCALE GENOMIC DNA]</scope>
</reference>